<protein>
    <recommendedName>
        <fullName evidence="1">DUF7709 domain-containing protein</fullName>
    </recommendedName>
</protein>
<reference evidence="2 3" key="1">
    <citation type="submission" date="2023-10" db="EMBL/GenBank/DDBJ databases">
        <title>Characteristics and mechanism of a salt-tolerant marine origin heterotrophic nitrifying- aerobic denitrifying bacteria Marinobacter xestospongiae HN1.</title>
        <authorList>
            <person name="Qi R."/>
        </authorList>
    </citation>
    <scope>NUCLEOTIDE SEQUENCE [LARGE SCALE GENOMIC DNA]</scope>
    <source>
        <strain evidence="2 3">HN1</strain>
    </source>
</reference>
<evidence type="ECO:0000313" key="2">
    <source>
        <dbReference type="EMBL" id="MDV2078073.1"/>
    </source>
</evidence>
<evidence type="ECO:0000259" key="1">
    <source>
        <dbReference type="Pfam" id="PF24813"/>
    </source>
</evidence>
<accession>A0ABU3VUX0</accession>
<organism evidence="2 3">
    <name type="scientific">Marinobacter xestospongiae</name>
    <dbReference type="NCBI Taxonomy" id="994319"/>
    <lineage>
        <taxon>Bacteria</taxon>
        <taxon>Pseudomonadati</taxon>
        <taxon>Pseudomonadota</taxon>
        <taxon>Gammaproteobacteria</taxon>
        <taxon>Pseudomonadales</taxon>
        <taxon>Marinobacteraceae</taxon>
        <taxon>Marinobacter</taxon>
    </lineage>
</organism>
<feature type="domain" description="DUF7709" evidence="1">
    <location>
        <begin position="11"/>
        <end position="102"/>
    </location>
</feature>
<comment type="caution">
    <text evidence="2">The sequence shown here is derived from an EMBL/GenBank/DDBJ whole genome shotgun (WGS) entry which is preliminary data.</text>
</comment>
<sequence>MSNDSPQHTDTLGSINRQIVADGEDLPAVQLRDGSRVQTGTVAAMLQNVERYNRGERGEVETALSVAVPTLIKVGLFELFSPQEWMAGDNPGRRFVGEQALAWLAEQN</sequence>
<keyword evidence="3" id="KW-1185">Reference proteome</keyword>
<dbReference type="RefSeq" id="WP_227173121.1">
    <property type="nucleotide sequence ID" value="NZ_BAABBC010000046.1"/>
</dbReference>
<gene>
    <name evidence="2" type="ORF">RYS15_05230</name>
</gene>
<proteinExistence type="predicted"/>
<dbReference type="Proteomes" id="UP001269819">
    <property type="component" value="Unassembled WGS sequence"/>
</dbReference>
<dbReference type="EMBL" id="JAWIIJ010000003">
    <property type="protein sequence ID" value="MDV2078073.1"/>
    <property type="molecule type" value="Genomic_DNA"/>
</dbReference>
<dbReference type="Pfam" id="PF24813">
    <property type="entry name" value="DUF7709"/>
    <property type="match status" value="1"/>
</dbReference>
<dbReference type="InterPro" id="IPR056126">
    <property type="entry name" value="DUF7709"/>
</dbReference>
<name>A0ABU3VUX0_9GAMM</name>
<evidence type="ECO:0000313" key="3">
    <source>
        <dbReference type="Proteomes" id="UP001269819"/>
    </source>
</evidence>